<sequence>MSVKSWVFLALLVGVTCINFSWGKPLSIINRCKCRGGTTRLSPNSIQKLMVLPIPNCPLQIIATLKINGDQVCIHPRTRWLRFRNKHQKSMV</sequence>
<evidence type="ECO:0000313" key="4">
    <source>
        <dbReference type="EMBL" id="GCB70387.1"/>
    </source>
</evidence>
<evidence type="ECO:0000313" key="5">
    <source>
        <dbReference type="Proteomes" id="UP000288216"/>
    </source>
</evidence>
<dbReference type="AlphaFoldDB" id="A0A401PB88"/>
<dbReference type="Pfam" id="PF00048">
    <property type="entry name" value="IL8"/>
    <property type="match status" value="1"/>
</dbReference>
<feature type="domain" description="Chemokine interleukin-8-like" evidence="3">
    <location>
        <begin position="31"/>
        <end position="83"/>
    </location>
</feature>
<feature type="signal peptide" evidence="2">
    <location>
        <begin position="1"/>
        <end position="23"/>
    </location>
</feature>
<name>A0A401PB88_SCYTO</name>
<dbReference type="STRING" id="75743.A0A401PB88"/>
<evidence type="ECO:0000256" key="1">
    <source>
        <dbReference type="ARBA" id="ARBA00022514"/>
    </source>
</evidence>
<dbReference type="OMA" id="IINRCKC"/>
<dbReference type="InterPro" id="IPR001811">
    <property type="entry name" value="Chemokine_IL8-like_dom"/>
</dbReference>
<dbReference type="SUPFAM" id="SSF54117">
    <property type="entry name" value="Interleukin 8-like chemokines"/>
    <property type="match status" value="1"/>
</dbReference>
<dbReference type="OrthoDB" id="9884353at2759"/>
<keyword evidence="2" id="KW-0732">Signal</keyword>
<dbReference type="Proteomes" id="UP000288216">
    <property type="component" value="Unassembled WGS sequence"/>
</dbReference>
<evidence type="ECO:0000256" key="2">
    <source>
        <dbReference type="SAM" id="SignalP"/>
    </source>
</evidence>
<keyword evidence="5" id="KW-1185">Reference proteome</keyword>
<dbReference type="InterPro" id="IPR036048">
    <property type="entry name" value="Interleukin_8-like_sf"/>
</dbReference>
<evidence type="ECO:0000259" key="3">
    <source>
        <dbReference type="Pfam" id="PF00048"/>
    </source>
</evidence>
<protein>
    <recommendedName>
        <fullName evidence="3">Chemokine interleukin-8-like domain-containing protein</fullName>
    </recommendedName>
</protein>
<organism evidence="4 5">
    <name type="scientific">Scyliorhinus torazame</name>
    <name type="common">Cloudy catshark</name>
    <name type="synonym">Catulus torazame</name>
    <dbReference type="NCBI Taxonomy" id="75743"/>
    <lineage>
        <taxon>Eukaryota</taxon>
        <taxon>Metazoa</taxon>
        <taxon>Chordata</taxon>
        <taxon>Craniata</taxon>
        <taxon>Vertebrata</taxon>
        <taxon>Chondrichthyes</taxon>
        <taxon>Elasmobranchii</taxon>
        <taxon>Galeomorphii</taxon>
        <taxon>Galeoidea</taxon>
        <taxon>Carcharhiniformes</taxon>
        <taxon>Scyliorhinidae</taxon>
        <taxon>Scyliorhinus</taxon>
    </lineage>
</organism>
<keyword evidence="1" id="KW-0202">Cytokine</keyword>
<dbReference type="Gene3D" id="2.40.50.40">
    <property type="match status" value="1"/>
</dbReference>
<dbReference type="GO" id="GO:0006955">
    <property type="term" value="P:immune response"/>
    <property type="evidence" value="ECO:0007669"/>
    <property type="project" value="InterPro"/>
</dbReference>
<accession>A0A401PB88</accession>
<dbReference type="EMBL" id="BFAA01001800">
    <property type="protein sequence ID" value="GCB70387.1"/>
    <property type="molecule type" value="Genomic_DNA"/>
</dbReference>
<dbReference type="GO" id="GO:0005615">
    <property type="term" value="C:extracellular space"/>
    <property type="evidence" value="ECO:0007669"/>
    <property type="project" value="UniProtKB-KW"/>
</dbReference>
<feature type="chain" id="PRO_5019376270" description="Chemokine interleukin-8-like domain-containing protein" evidence="2">
    <location>
        <begin position="24"/>
        <end position="92"/>
    </location>
</feature>
<gene>
    <name evidence="4" type="ORF">scyTo_0005662</name>
</gene>
<comment type="caution">
    <text evidence="4">The sequence shown here is derived from an EMBL/GenBank/DDBJ whole genome shotgun (WGS) entry which is preliminary data.</text>
</comment>
<proteinExistence type="predicted"/>
<reference evidence="4 5" key="1">
    <citation type="journal article" date="2018" name="Nat. Ecol. Evol.">
        <title>Shark genomes provide insights into elasmobranch evolution and the origin of vertebrates.</title>
        <authorList>
            <person name="Hara Y"/>
            <person name="Yamaguchi K"/>
            <person name="Onimaru K"/>
            <person name="Kadota M"/>
            <person name="Koyanagi M"/>
            <person name="Keeley SD"/>
            <person name="Tatsumi K"/>
            <person name="Tanaka K"/>
            <person name="Motone F"/>
            <person name="Kageyama Y"/>
            <person name="Nozu R"/>
            <person name="Adachi N"/>
            <person name="Nishimura O"/>
            <person name="Nakagawa R"/>
            <person name="Tanegashima C"/>
            <person name="Kiyatake I"/>
            <person name="Matsumoto R"/>
            <person name="Murakumo K"/>
            <person name="Nishida K"/>
            <person name="Terakita A"/>
            <person name="Kuratani S"/>
            <person name="Sato K"/>
            <person name="Hyodo S Kuraku.S."/>
        </authorList>
    </citation>
    <scope>NUCLEOTIDE SEQUENCE [LARGE SCALE GENOMIC DNA]</scope>
</reference>
<dbReference type="GO" id="GO:0008009">
    <property type="term" value="F:chemokine activity"/>
    <property type="evidence" value="ECO:0007669"/>
    <property type="project" value="InterPro"/>
</dbReference>